<gene>
    <name evidence="1" type="ORF">G9H71_19725</name>
</gene>
<evidence type="ECO:0000313" key="1">
    <source>
        <dbReference type="EMBL" id="NHC16018.1"/>
    </source>
</evidence>
<keyword evidence="2" id="KW-1185">Reference proteome</keyword>
<name>A0ABX0GYJ0_9ACTN</name>
<comment type="caution">
    <text evidence="1">The sequence shown here is derived from an EMBL/GenBank/DDBJ whole genome shotgun (WGS) entry which is preliminary data.</text>
</comment>
<evidence type="ECO:0000313" key="2">
    <source>
        <dbReference type="Proteomes" id="UP000800981"/>
    </source>
</evidence>
<dbReference type="RefSeq" id="WP_166284496.1">
    <property type="nucleotide sequence ID" value="NZ_JAANNP010000081.1"/>
</dbReference>
<reference evidence="1 2" key="1">
    <citation type="submission" date="2020-03" db="EMBL/GenBank/DDBJ databases">
        <title>Two novel Motilibacter sp.</title>
        <authorList>
            <person name="Liu S."/>
        </authorList>
    </citation>
    <scope>NUCLEOTIDE SEQUENCE [LARGE SCALE GENOMIC DNA]</scope>
    <source>
        <strain evidence="1 2">E257</strain>
    </source>
</reference>
<dbReference type="Proteomes" id="UP000800981">
    <property type="component" value="Unassembled WGS sequence"/>
</dbReference>
<protein>
    <submittedName>
        <fullName evidence="1">Uncharacterized protein</fullName>
    </submittedName>
</protein>
<proteinExistence type="predicted"/>
<organism evidence="1 2">
    <name type="scientific">Motilibacter deserti</name>
    <dbReference type="NCBI Taxonomy" id="2714956"/>
    <lineage>
        <taxon>Bacteria</taxon>
        <taxon>Bacillati</taxon>
        <taxon>Actinomycetota</taxon>
        <taxon>Actinomycetes</taxon>
        <taxon>Motilibacterales</taxon>
        <taxon>Motilibacteraceae</taxon>
        <taxon>Motilibacter</taxon>
    </lineage>
</organism>
<dbReference type="EMBL" id="JAANNP010000081">
    <property type="protein sequence ID" value="NHC16018.1"/>
    <property type="molecule type" value="Genomic_DNA"/>
</dbReference>
<sequence>MTEERHLQAVEAAAQGADWSAAWVDALNELELQVDQAEALLRSESPELPAPVAWVPPALPPIPPDLVERARLVHARQLDLAARMTRRMGDLGRQATLAGRIETGAAGRARPVLLDQAC</sequence>
<accession>A0ABX0GYJ0</accession>